<feature type="domain" description="DUF7913" evidence="1">
    <location>
        <begin position="11"/>
        <end position="53"/>
    </location>
</feature>
<dbReference type="Gramene" id="Solyc09g064620.2.1">
    <property type="protein sequence ID" value="Solyc09g064620.2.1"/>
    <property type="gene ID" value="Solyc09g064620.2"/>
</dbReference>
<organism evidence="2">
    <name type="scientific">Solanum lycopersicum</name>
    <name type="common">Tomato</name>
    <name type="synonym">Lycopersicon esculentum</name>
    <dbReference type="NCBI Taxonomy" id="4081"/>
    <lineage>
        <taxon>Eukaryota</taxon>
        <taxon>Viridiplantae</taxon>
        <taxon>Streptophyta</taxon>
        <taxon>Embryophyta</taxon>
        <taxon>Tracheophyta</taxon>
        <taxon>Spermatophyta</taxon>
        <taxon>Magnoliopsida</taxon>
        <taxon>eudicotyledons</taxon>
        <taxon>Gunneridae</taxon>
        <taxon>Pentapetalae</taxon>
        <taxon>asterids</taxon>
        <taxon>lamiids</taxon>
        <taxon>Solanales</taxon>
        <taxon>Solanaceae</taxon>
        <taxon>Solanoideae</taxon>
        <taxon>Solaneae</taxon>
        <taxon>Solanum</taxon>
        <taxon>Solanum subgen. Lycopersicon</taxon>
    </lineage>
</organism>
<dbReference type="Pfam" id="PF25500">
    <property type="entry name" value="DUF7913"/>
    <property type="match status" value="1"/>
</dbReference>
<sequence>MTEKMEVTEKMCATEEVVDALLECMVDPLLGRSFCKSKEVPTLDQQKSMAKQIFLTKYLPTTSQNVYAWTSIYLELRMIKLGHYLDAAVELKVVLQKSSGWASMQAGSIPRLFNVKLILFINLYL</sequence>
<reference evidence="2" key="2">
    <citation type="submission" date="2019-01" db="UniProtKB">
        <authorList>
            <consortium name="EnsemblPlants"/>
        </authorList>
    </citation>
    <scope>IDENTIFICATION</scope>
    <source>
        <strain evidence="2">cv. Heinz 1706</strain>
    </source>
</reference>
<evidence type="ECO:0000259" key="1">
    <source>
        <dbReference type="Pfam" id="PF25500"/>
    </source>
</evidence>
<dbReference type="PaxDb" id="4081-Solyc09g064620.1.1"/>
<dbReference type="Proteomes" id="UP000004994">
    <property type="component" value="Chromosome 9"/>
</dbReference>
<dbReference type="AlphaFoldDB" id="A0A3Q7IZN0"/>
<keyword evidence="3" id="KW-1185">Reference proteome</keyword>
<protein>
    <recommendedName>
        <fullName evidence="1">DUF7913 domain-containing protein</fullName>
    </recommendedName>
</protein>
<dbReference type="EnsemblPlants" id="Solyc09g064620.2.1">
    <property type="protein sequence ID" value="Solyc09g064620.2.1"/>
    <property type="gene ID" value="Solyc09g064620.2"/>
</dbReference>
<accession>A0A3Q7IZN0</accession>
<name>A0A3Q7IZN0_SOLLC</name>
<proteinExistence type="predicted"/>
<dbReference type="InterPro" id="IPR057235">
    <property type="entry name" value="DUF7913"/>
</dbReference>
<dbReference type="InParanoid" id="A0A3Q7IZN0"/>
<evidence type="ECO:0000313" key="3">
    <source>
        <dbReference type="Proteomes" id="UP000004994"/>
    </source>
</evidence>
<reference evidence="2" key="1">
    <citation type="journal article" date="2012" name="Nature">
        <title>The tomato genome sequence provides insights into fleshy fruit evolution.</title>
        <authorList>
            <consortium name="Tomato Genome Consortium"/>
        </authorList>
    </citation>
    <scope>NUCLEOTIDE SEQUENCE [LARGE SCALE GENOMIC DNA]</scope>
    <source>
        <strain evidence="2">cv. Heinz 1706</strain>
    </source>
</reference>
<evidence type="ECO:0000313" key="2">
    <source>
        <dbReference type="EnsemblPlants" id="Solyc09g064620.2.1"/>
    </source>
</evidence>